<proteinExistence type="predicted"/>
<dbReference type="EMBL" id="NWMT01000054">
    <property type="protein sequence ID" value="PCD00949.1"/>
    <property type="molecule type" value="Genomic_DNA"/>
</dbReference>
<reference evidence="1 3" key="1">
    <citation type="submission" date="2017-09" db="EMBL/GenBank/DDBJ databases">
        <title>Bacterial and phytoplankton interrelationship in Kongsfjorden, an Arctic fjord.</title>
        <authorList>
            <person name="Sinha R."/>
            <person name="Krishnan K."/>
        </authorList>
    </citation>
    <scope>NUCLEOTIDE SEQUENCE [LARGE SCALE GENOMIC DNA]</scope>
    <source>
        <strain evidence="1 3">58</strain>
    </source>
</reference>
<gene>
    <name evidence="1" type="ORF">CO192_02725</name>
    <name evidence="2" type="ORF">EAO82_07015</name>
</gene>
<evidence type="ECO:0000313" key="4">
    <source>
        <dbReference type="Proteomes" id="UP000344571"/>
    </source>
</evidence>
<organism evidence="1 3">
    <name type="scientific">Halopseudomonas pelagia</name>
    <dbReference type="NCBI Taxonomy" id="553151"/>
    <lineage>
        <taxon>Bacteria</taxon>
        <taxon>Pseudomonadati</taxon>
        <taxon>Pseudomonadota</taxon>
        <taxon>Gammaproteobacteria</taxon>
        <taxon>Pseudomonadales</taxon>
        <taxon>Pseudomonadaceae</taxon>
        <taxon>Halopseudomonas</taxon>
    </lineage>
</organism>
<dbReference type="RefSeq" id="WP_096345074.1">
    <property type="nucleotide sequence ID" value="NZ_CP033116.1"/>
</dbReference>
<accession>A0AA91U5Y1</accession>
<sequence length="92" mass="10650">MSNKFESIPIDDDTNILVQVEAKLGDYEILYQKWAWESVVAESFIFKTEDVSNLSENELEKTVRESPLVKTDSKLTFSKTELGFTFVNFNFN</sequence>
<dbReference type="Proteomes" id="UP000243750">
    <property type="component" value="Unassembled WGS sequence"/>
</dbReference>
<reference evidence="2 4" key="2">
    <citation type="submission" date="2018-10" db="EMBL/GenBank/DDBJ databases">
        <title>Complete genome sequence of Pseudomonas pelagia strain Kongs-67.</title>
        <authorList>
            <person name="Sinha R.K."/>
            <person name="Krishnan K."/>
        </authorList>
    </citation>
    <scope>NUCLEOTIDE SEQUENCE [LARGE SCALE GENOMIC DNA]</scope>
    <source>
        <strain evidence="2 4">Kongs-67</strain>
    </source>
</reference>
<dbReference type="AlphaFoldDB" id="A0AA91U5Y1"/>
<dbReference type="Proteomes" id="UP000344571">
    <property type="component" value="Chromosome"/>
</dbReference>
<evidence type="ECO:0000313" key="1">
    <source>
        <dbReference type="EMBL" id="PCD00949.1"/>
    </source>
</evidence>
<evidence type="ECO:0000313" key="2">
    <source>
        <dbReference type="EMBL" id="QFY56140.1"/>
    </source>
</evidence>
<keyword evidence="4" id="KW-1185">Reference proteome</keyword>
<name>A0AA91U5Y1_9GAMM</name>
<evidence type="ECO:0000313" key="3">
    <source>
        <dbReference type="Proteomes" id="UP000243750"/>
    </source>
</evidence>
<protein>
    <submittedName>
        <fullName evidence="1">Uncharacterized protein</fullName>
    </submittedName>
</protein>
<dbReference type="EMBL" id="CP033116">
    <property type="protein sequence ID" value="QFY56140.1"/>
    <property type="molecule type" value="Genomic_DNA"/>
</dbReference>